<feature type="compositionally biased region" description="Basic and acidic residues" evidence="1">
    <location>
        <begin position="48"/>
        <end position="76"/>
    </location>
</feature>
<organism evidence="2">
    <name type="scientific">marine sediment metagenome</name>
    <dbReference type="NCBI Taxonomy" id="412755"/>
    <lineage>
        <taxon>unclassified sequences</taxon>
        <taxon>metagenomes</taxon>
        <taxon>ecological metagenomes</taxon>
    </lineage>
</organism>
<evidence type="ECO:0000256" key="1">
    <source>
        <dbReference type="SAM" id="MobiDB-lite"/>
    </source>
</evidence>
<dbReference type="AlphaFoldDB" id="A0A0F9QTR4"/>
<feature type="compositionally biased region" description="Basic and acidic residues" evidence="1">
    <location>
        <begin position="1"/>
        <end position="25"/>
    </location>
</feature>
<reference evidence="2" key="1">
    <citation type="journal article" date="2015" name="Nature">
        <title>Complex archaea that bridge the gap between prokaryotes and eukaryotes.</title>
        <authorList>
            <person name="Spang A."/>
            <person name="Saw J.H."/>
            <person name="Jorgensen S.L."/>
            <person name="Zaremba-Niedzwiedzka K."/>
            <person name="Martijn J."/>
            <person name="Lind A.E."/>
            <person name="van Eijk R."/>
            <person name="Schleper C."/>
            <person name="Guy L."/>
            <person name="Ettema T.J."/>
        </authorList>
    </citation>
    <scope>NUCLEOTIDE SEQUENCE</scope>
</reference>
<proteinExistence type="predicted"/>
<feature type="region of interest" description="Disordered" evidence="1">
    <location>
        <begin position="1"/>
        <end position="88"/>
    </location>
</feature>
<evidence type="ECO:0000313" key="2">
    <source>
        <dbReference type="EMBL" id="KKN08608.1"/>
    </source>
</evidence>
<dbReference type="EMBL" id="LAZR01004434">
    <property type="protein sequence ID" value="KKN08608.1"/>
    <property type="molecule type" value="Genomic_DNA"/>
</dbReference>
<feature type="compositionally biased region" description="Basic residues" evidence="1">
    <location>
        <begin position="77"/>
        <end position="88"/>
    </location>
</feature>
<comment type="caution">
    <text evidence="2">The sequence shown here is derived from an EMBL/GenBank/DDBJ whole genome shotgun (WGS) entry which is preliminary data.</text>
</comment>
<name>A0A0F9QTR4_9ZZZZ</name>
<accession>A0A0F9QTR4</accession>
<gene>
    <name evidence="2" type="ORF">LCGC14_1054880</name>
</gene>
<sequence>SDLRGAVVADEKKKKQEPKPWERDVFGVGKAKPAPTPTPTVKKAKPKNVTDEASEIHADLTKRNKELKKLYGEKSMKKGSKRKDSKRR</sequence>
<feature type="non-terminal residue" evidence="2">
    <location>
        <position position="1"/>
    </location>
</feature>
<protein>
    <submittedName>
        <fullName evidence="2">Uncharacterized protein</fullName>
    </submittedName>
</protein>